<sequence length="69" mass="8118">MKPQLIAFMFLVTFVISTQAYISILKKKTTSRWNSAGNTRYLNGDVNKRLWRWTEDESDDTSNLNEMLE</sequence>
<reference evidence="2" key="1">
    <citation type="submission" date="2023-01" db="EMBL/GenBank/DDBJ databases">
        <title>Genome assembly of the deep-sea coral Lophelia pertusa.</title>
        <authorList>
            <person name="Herrera S."/>
            <person name="Cordes E."/>
        </authorList>
    </citation>
    <scope>NUCLEOTIDE SEQUENCE</scope>
    <source>
        <strain evidence="2">USNM1676648</strain>
        <tissue evidence="2">Polyp</tissue>
    </source>
</reference>
<evidence type="ECO:0000313" key="2">
    <source>
        <dbReference type="EMBL" id="KAJ7381696.1"/>
    </source>
</evidence>
<feature type="signal peptide" evidence="1">
    <location>
        <begin position="1"/>
        <end position="20"/>
    </location>
</feature>
<keyword evidence="3" id="KW-1185">Reference proteome</keyword>
<dbReference type="AlphaFoldDB" id="A0A9W9ZHL8"/>
<protein>
    <submittedName>
        <fullName evidence="2">Uncharacterized protein</fullName>
    </submittedName>
</protein>
<name>A0A9W9ZHL8_9CNID</name>
<keyword evidence="1" id="KW-0732">Signal</keyword>
<gene>
    <name evidence="2" type="ORF">OS493_039554</name>
</gene>
<evidence type="ECO:0000313" key="3">
    <source>
        <dbReference type="Proteomes" id="UP001163046"/>
    </source>
</evidence>
<proteinExistence type="predicted"/>
<comment type="caution">
    <text evidence="2">The sequence shown here is derived from an EMBL/GenBank/DDBJ whole genome shotgun (WGS) entry which is preliminary data.</text>
</comment>
<dbReference type="EMBL" id="MU826082">
    <property type="protein sequence ID" value="KAJ7381696.1"/>
    <property type="molecule type" value="Genomic_DNA"/>
</dbReference>
<organism evidence="2 3">
    <name type="scientific">Desmophyllum pertusum</name>
    <dbReference type="NCBI Taxonomy" id="174260"/>
    <lineage>
        <taxon>Eukaryota</taxon>
        <taxon>Metazoa</taxon>
        <taxon>Cnidaria</taxon>
        <taxon>Anthozoa</taxon>
        <taxon>Hexacorallia</taxon>
        <taxon>Scleractinia</taxon>
        <taxon>Caryophylliina</taxon>
        <taxon>Caryophylliidae</taxon>
        <taxon>Desmophyllum</taxon>
    </lineage>
</organism>
<accession>A0A9W9ZHL8</accession>
<dbReference type="Proteomes" id="UP001163046">
    <property type="component" value="Unassembled WGS sequence"/>
</dbReference>
<dbReference type="OrthoDB" id="5992416at2759"/>
<evidence type="ECO:0000256" key="1">
    <source>
        <dbReference type="SAM" id="SignalP"/>
    </source>
</evidence>
<feature type="chain" id="PRO_5040792000" evidence="1">
    <location>
        <begin position="21"/>
        <end position="69"/>
    </location>
</feature>